<sequence length="189" mass="20410">MSLRVPDVSEDSVLAVRDNLSELAGRAAYRHRALARVNPLDVALALPHDVYSLGLDQLVRGATLDDAQLVGRRFLVMAGGDAVASAEVARDDGFTATEGPFVAGTARAVAVAEQDPATAEDDYEVRVLRVPALYFMALWLSGGSREPDLVIPMDPAPEPFSGGEKVRPEELLDRLAELARRRLEFDDIG</sequence>
<dbReference type="Proteomes" id="UP000199682">
    <property type="component" value="Unassembled WGS sequence"/>
</dbReference>
<dbReference type="RefSeq" id="WP_143027600.1">
    <property type="nucleotide sequence ID" value="NZ_FNET01000001.1"/>
</dbReference>
<reference evidence="2" key="1">
    <citation type="submission" date="2016-10" db="EMBL/GenBank/DDBJ databases">
        <authorList>
            <person name="Varghese N."/>
            <person name="Submissions S."/>
        </authorList>
    </citation>
    <scope>NUCLEOTIDE SEQUENCE [LARGE SCALE GENOMIC DNA]</scope>
    <source>
        <strain evidence="2">DSM 44796</strain>
    </source>
</reference>
<dbReference type="AlphaFoldDB" id="A0A1G8SDC4"/>
<organism evidence="1 2">
    <name type="scientific">Lentzea albidocapillata subsp. violacea</name>
    <dbReference type="NCBI Taxonomy" id="128104"/>
    <lineage>
        <taxon>Bacteria</taxon>
        <taxon>Bacillati</taxon>
        <taxon>Actinomycetota</taxon>
        <taxon>Actinomycetes</taxon>
        <taxon>Pseudonocardiales</taxon>
        <taxon>Pseudonocardiaceae</taxon>
        <taxon>Lentzea</taxon>
    </lineage>
</organism>
<name>A0A1G8SDC4_9PSEU</name>
<accession>A0A1G8SDC4</accession>
<protein>
    <submittedName>
        <fullName evidence="1">Uncharacterized protein</fullName>
    </submittedName>
</protein>
<gene>
    <name evidence="1" type="ORF">SAMN04488074_101948</name>
</gene>
<dbReference type="EMBL" id="FNET01000001">
    <property type="protein sequence ID" value="SDJ27242.1"/>
    <property type="molecule type" value="Genomic_DNA"/>
</dbReference>
<evidence type="ECO:0000313" key="2">
    <source>
        <dbReference type="Proteomes" id="UP000199682"/>
    </source>
</evidence>
<proteinExistence type="predicted"/>
<evidence type="ECO:0000313" key="1">
    <source>
        <dbReference type="EMBL" id="SDJ27242.1"/>
    </source>
</evidence>